<dbReference type="GO" id="GO:0018687">
    <property type="term" value="F:biphenyl 2,3-dioxygenase activity"/>
    <property type="evidence" value="ECO:0007669"/>
    <property type="project" value="UniProtKB-EC"/>
</dbReference>
<comment type="similarity">
    <text evidence="1">Belongs to the bacterial ring-hydroxylating dioxygenase beta subunit family.</text>
</comment>
<dbReference type="GO" id="GO:0019380">
    <property type="term" value="P:3-phenylpropionate catabolic process"/>
    <property type="evidence" value="ECO:0007669"/>
    <property type="project" value="TreeGrafter"/>
</dbReference>
<dbReference type="AlphaFoldDB" id="A0AAN0VMB4"/>
<dbReference type="Gene3D" id="3.10.450.50">
    <property type="match status" value="1"/>
</dbReference>
<dbReference type="InterPro" id="IPR000391">
    <property type="entry name" value="Rng_hydr_dOase-bsu"/>
</dbReference>
<evidence type="ECO:0000256" key="2">
    <source>
        <dbReference type="ARBA" id="ARBA00023002"/>
    </source>
</evidence>
<sequence>MKDMNIIERMQLQFRVEQFYFAEAATLDEWRYDDWVELFTDDTRYWMPVRRTRTTSEMSQEFSELGSVAYFDDTREILLARVRKLRTGLAWAEDPPSRTRRFIANVLILDDDGSELTVTSNFQVYRTRLDSEEDSWIGRREDVLRRTGDGFRIASRKIYLEQTVLLARNLSNFF</sequence>
<dbReference type="Proteomes" id="UP000029413">
    <property type="component" value="Chromosome 1"/>
</dbReference>
<accession>A0AAN0VMB4</accession>
<keyword evidence="3" id="KW-0223">Dioxygenase</keyword>
<dbReference type="NCBIfam" id="NF007479">
    <property type="entry name" value="PRK10069.1"/>
    <property type="match status" value="1"/>
</dbReference>
<keyword evidence="2 3" id="KW-0560">Oxidoreductase</keyword>
<dbReference type="EMBL" id="CP007783">
    <property type="protein sequence ID" value="AIO32688.1"/>
    <property type="molecule type" value="Genomic_DNA"/>
</dbReference>
<dbReference type="InterPro" id="IPR032710">
    <property type="entry name" value="NTF2-like_dom_sf"/>
</dbReference>
<dbReference type="EC" id="1.14.12.18" evidence="3"/>
<dbReference type="KEGG" id="bcen:DM39_1982"/>
<protein>
    <submittedName>
        <fullName evidence="3">Biphenyl dioxygenase subunit beta</fullName>
        <ecNumber evidence="3">1.14.12.18</ecNumber>
    </submittedName>
</protein>
<keyword evidence="4" id="KW-1185">Reference proteome</keyword>
<dbReference type="Pfam" id="PF00866">
    <property type="entry name" value="Ring_hydroxyl_B"/>
    <property type="match status" value="1"/>
</dbReference>
<dbReference type="CDD" id="cd00667">
    <property type="entry name" value="ring_hydroxylating_dioxygenases_beta"/>
    <property type="match status" value="1"/>
</dbReference>
<dbReference type="PANTHER" id="PTHR41534:SF2">
    <property type="entry name" value="3-PHENYLPROPIONATE_CINNAMIC ACID DIOXYGENASE SUBUNIT BETA"/>
    <property type="match status" value="1"/>
</dbReference>
<evidence type="ECO:0000256" key="1">
    <source>
        <dbReference type="ARBA" id="ARBA00009570"/>
    </source>
</evidence>
<evidence type="ECO:0000313" key="3">
    <source>
        <dbReference type="EMBL" id="AIO32688.1"/>
    </source>
</evidence>
<dbReference type="PANTHER" id="PTHR41534">
    <property type="entry name" value="BLR3401 PROTEIN"/>
    <property type="match status" value="1"/>
</dbReference>
<proteinExistence type="inferred from homology"/>
<dbReference type="SUPFAM" id="SSF54427">
    <property type="entry name" value="NTF2-like"/>
    <property type="match status" value="1"/>
</dbReference>
<gene>
    <name evidence="3" type="primary">bphE</name>
    <name evidence="3" type="ORF">DM39_1982</name>
</gene>
<evidence type="ECO:0000313" key="4">
    <source>
        <dbReference type="Proteomes" id="UP000029413"/>
    </source>
</evidence>
<name>A0AAN0VMB4_9BURK</name>
<reference evidence="3 4" key="1">
    <citation type="submission" date="2014-05" db="EMBL/GenBank/DDBJ databases">
        <authorList>
            <person name="Bishop-Lilly K.A."/>
            <person name="Broomall S.M."/>
            <person name="Chain P.S."/>
            <person name="Chertkov O."/>
            <person name="Coyne S.R."/>
            <person name="Daligault H.E."/>
            <person name="Davenport K.W."/>
            <person name="Erkkila T."/>
            <person name="Frey K.G."/>
            <person name="Gibbons H.S."/>
            <person name="Gu W."/>
            <person name="Jaissle J."/>
            <person name="Johnson S.L."/>
            <person name="Koroleva G.I."/>
            <person name="Ladner J.T."/>
            <person name="Lo C.-C."/>
            <person name="Minogue T.D."/>
            <person name="Munk C."/>
            <person name="Palacios G.F."/>
            <person name="Redden C.L."/>
            <person name="Rosenzweig C.N."/>
            <person name="Scholz M.B."/>
            <person name="Teshima H."/>
            <person name="Xu Y."/>
        </authorList>
    </citation>
    <scope>NUCLEOTIDE SEQUENCE [LARGE SCALE GENOMIC DNA]</scope>
    <source>
        <strain evidence="3 4">DDS 22E-1</strain>
    </source>
</reference>
<organism evidence="3 4">
    <name type="scientific">Burkholderia cenocepacia</name>
    <dbReference type="NCBI Taxonomy" id="95486"/>
    <lineage>
        <taxon>Bacteria</taxon>
        <taxon>Pseudomonadati</taxon>
        <taxon>Pseudomonadota</taxon>
        <taxon>Betaproteobacteria</taxon>
        <taxon>Burkholderiales</taxon>
        <taxon>Burkholderiaceae</taxon>
        <taxon>Burkholderia</taxon>
        <taxon>Burkholderia cepacia complex</taxon>
    </lineage>
</organism>